<proteinExistence type="predicted"/>
<feature type="compositionally biased region" description="Basic and acidic residues" evidence="1">
    <location>
        <begin position="30"/>
        <end position="44"/>
    </location>
</feature>
<accession>A0ABQ7AQA8</accession>
<organism evidence="2 3">
    <name type="scientific">Brassica cretica</name>
    <name type="common">Mustard</name>
    <dbReference type="NCBI Taxonomy" id="69181"/>
    <lineage>
        <taxon>Eukaryota</taxon>
        <taxon>Viridiplantae</taxon>
        <taxon>Streptophyta</taxon>
        <taxon>Embryophyta</taxon>
        <taxon>Tracheophyta</taxon>
        <taxon>Spermatophyta</taxon>
        <taxon>Magnoliopsida</taxon>
        <taxon>eudicotyledons</taxon>
        <taxon>Gunneridae</taxon>
        <taxon>Pentapetalae</taxon>
        <taxon>rosids</taxon>
        <taxon>malvids</taxon>
        <taxon>Brassicales</taxon>
        <taxon>Brassicaceae</taxon>
        <taxon>Brassiceae</taxon>
        <taxon>Brassica</taxon>
    </lineage>
</organism>
<feature type="region of interest" description="Disordered" evidence="1">
    <location>
        <begin position="30"/>
        <end position="65"/>
    </location>
</feature>
<keyword evidence="3" id="KW-1185">Reference proteome</keyword>
<evidence type="ECO:0000313" key="3">
    <source>
        <dbReference type="Proteomes" id="UP000266723"/>
    </source>
</evidence>
<protein>
    <submittedName>
        <fullName evidence="2">Uncharacterized protein</fullName>
    </submittedName>
</protein>
<dbReference type="Proteomes" id="UP000266723">
    <property type="component" value="Unassembled WGS sequence"/>
</dbReference>
<reference evidence="2 3" key="1">
    <citation type="journal article" date="2020" name="BMC Genomics">
        <title>Intraspecific diversification of the crop wild relative Brassica cretica Lam. using demographic model selection.</title>
        <authorList>
            <person name="Kioukis A."/>
            <person name="Michalopoulou V.A."/>
            <person name="Briers L."/>
            <person name="Pirintsos S."/>
            <person name="Studholme D.J."/>
            <person name="Pavlidis P."/>
            <person name="Sarris P.F."/>
        </authorList>
    </citation>
    <scope>NUCLEOTIDE SEQUENCE [LARGE SCALE GENOMIC DNA]</scope>
    <source>
        <strain evidence="3">cv. PFS-1207/04</strain>
    </source>
</reference>
<gene>
    <name evidence="2" type="ORF">DY000_02059994</name>
</gene>
<feature type="compositionally biased region" description="Basic and acidic residues" evidence="1">
    <location>
        <begin position="113"/>
        <end position="127"/>
    </location>
</feature>
<dbReference type="EMBL" id="QGKV02001556">
    <property type="protein sequence ID" value="KAF3516281.1"/>
    <property type="molecule type" value="Genomic_DNA"/>
</dbReference>
<evidence type="ECO:0000256" key="1">
    <source>
        <dbReference type="SAM" id="MobiDB-lite"/>
    </source>
</evidence>
<feature type="region of interest" description="Disordered" evidence="1">
    <location>
        <begin position="113"/>
        <end position="146"/>
    </location>
</feature>
<comment type="caution">
    <text evidence="2">The sequence shown here is derived from an EMBL/GenBank/DDBJ whole genome shotgun (WGS) entry which is preliminary data.</text>
</comment>
<name>A0ABQ7AQA8_BRACR</name>
<evidence type="ECO:0000313" key="2">
    <source>
        <dbReference type="EMBL" id="KAF3516281.1"/>
    </source>
</evidence>
<sequence>MNEGVHKDDTVMSHVCHRYGMSKIRGQIVEESKGEDEPVERCGDGRGGGDSVSNGGRSSQMSTRRWKEASIRVENQLCGLVLVKSKGNITSQRTMISDLLPFSLYFASESNVEESKGEEEPVERCGDGRGGGDSVSNGGRSSQMSTRRWKEASIRVENQLCGLVLVKCLLHVNRINSYYKRTAPSIDMTSLPSIDTQPQQRCRKGASTDTSCYKSIDTDFNRVRDRDYSIGSWADEHHHERFAVEIVTYTPGADKLQDSFTDEELLNVGTGIHTVELC</sequence>